<sequence length="405" mass="45604">MAKRPDIPSICFARIPVCDRNYNVLAYELVSDLQTSTSGNLPEMIAYALTDPAISDLLNQRPALILSEEKMLAQLSSQMNFPLEQFWLICSSDQINQIPPALVKNLKKRGARFGLHLNSDRMPDIDKELRTLIGILRAPGEYFLSGSLEVHIETHWMTIATDVDSKSLFEQLNITGVNSIQGAYLPHPEESIIKRFPSNKLIALEILNQLSDINVPLEDLEKLIIQDLQLYYKLLRFINSAYYSFNRKINSIKEALIYLGLNALRSLTLVIALSETCTQSPDLFYLALTRARMSELLAEARGWPNASIFFNAGLISLLDILLDIPMGVILSELPLNTAIKNAVLHYEGRTGAALQCAMYYENVDWQKIEDSQFEKDLAHSAYLEASRWATALQQSLMAIADSQEC</sequence>
<dbReference type="PANTHER" id="PTHR33525:SF4">
    <property type="entry name" value="CYCLIC DI-GMP PHOSPHODIESTERASE CDGJ"/>
    <property type="match status" value="1"/>
</dbReference>
<dbReference type="Pfam" id="PF08668">
    <property type="entry name" value="HDOD"/>
    <property type="match status" value="1"/>
</dbReference>
<dbReference type="SUPFAM" id="SSF109604">
    <property type="entry name" value="HD-domain/PDEase-like"/>
    <property type="match status" value="1"/>
</dbReference>
<dbReference type="Proteomes" id="UP000565262">
    <property type="component" value="Unassembled WGS sequence"/>
</dbReference>
<evidence type="ECO:0000259" key="1">
    <source>
        <dbReference type="PROSITE" id="PS51833"/>
    </source>
</evidence>
<dbReference type="InterPro" id="IPR052340">
    <property type="entry name" value="RNase_Y/CdgJ"/>
</dbReference>
<feature type="domain" description="HDOD" evidence="1">
    <location>
        <begin position="196"/>
        <end position="381"/>
    </location>
</feature>
<gene>
    <name evidence="2" type="ORF">H4O21_05100</name>
</gene>
<dbReference type="AlphaFoldDB" id="A0A839IKT2"/>
<dbReference type="InterPro" id="IPR013976">
    <property type="entry name" value="HDOD"/>
</dbReference>
<keyword evidence="3" id="KW-1185">Reference proteome</keyword>
<proteinExistence type="predicted"/>
<dbReference type="RefSeq" id="WP_182807762.1">
    <property type="nucleotide sequence ID" value="NZ_JACJFM010000004.1"/>
</dbReference>
<dbReference type="PANTHER" id="PTHR33525">
    <property type="match status" value="1"/>
</dbReference>
<dbReference type="Gene3D" id="1.10.3210.10">
    <property type="entry name" value="Hypothetical protein af1432"/>
    <property type="match status" value="1"/>
</dbReference>
<protein>
    <submittedName>
        <fullName evidence="2">HDOD domain-containing protein</fullName>
    </submittedName>
</protein>
<evidence type="ECO:0000313" key="3">
    <source>
        <dbReference type="Proteomes" id="UP000565262"/>
    </source>
</evidence>
<organism evidence="2 3">
    <name type="scientific">Oceanospirillum sediminis</name>
    <dbReference type="NCBI Taxonomy" id="2760088"/>
    <lineage>
        <taxon>Bacteria</taxon>
        <taxon>Pseudomonadati</taxon>
        <taxon>Pseudomonadota</taxon>
        <taxon>Gammaproteobacteria</taxon>
        <taxon>Oceanospirillales</taxon>
        <taxon>Oceanospirillaceae</taxon>
        <taxon>Oceanospirillum</taxon>
    </lineage>
</organism>
<comment type="caution">
    <text evidence="2">The sequence shown here is derived from an EMBL/GenBank/DDBJ whole genome shotgun (WGS) entry which is preliminary data.</text>
</comment>
<name>A0A839IKT2_9GAMM</name>
<reference evidence="2 3" key="1">
    <citation type="submission" date="2020-08" db="EMBL/GenBank/DDBJ databases">
        <title>Oceanospirillum sp. nov. isolated from marine sediment.</title>
        <authorList>
            <person name="Ji X."/>
        </authorList>
    </citation>
    <scope>NUCLEOTIDE SEQUENCE [LARGE SCALE GENOMIC DNA]</scope>
    <source>
        <strain evidence="2 3">D5</strain>
    </source>
</reference>
<accession>A0A839IKT2</accession>
<dbReference type="EMBL" id="JACJFM010000004">
    <property type="protein sequence ID" value="MBB1485983.1"/>
    <property type="molecule type" value="Genomic_DNA"/>
</dbReference>
<evidence type="ECO:0000313" key="2">
    <source>
        <dbReference type="EMBL" id="MBB1485983.1"/>
    </source>
</evidence>
<dbReference type="PROSITE" id="PS51833">
    <property type="entry name" value="HDOD"/>
    <property type="match status" value="1"/>
</dbReference>